<evidence type="ECO:0000313" key="3">
    <source>
        <dbReference type="Proteomes" id="UP001529510"/>
    </source>
</evidence>
<dbReference type="EMBL" id="JAMKFB020000008">
    <property type="protein sequence ID" value="KAL0185616.1"/>
    <property type="molecule type" value="Genomic_DNA"/>
</dbReference>
<feature type="non-terminal residue" evidence="2">
    <location>
        <position position="66"/>
    </location>
</feature>
<feature type="compositionally biased region" description="Low complexity" evidence="1">
    <location>
        <begin position="1"/>
        <end position="24"/>
    </location>
</feature>
<feature type="non-terminal residue" evidence="2">
    <location>
        <position position="1"/>
    </location>
</feature>
<evidence type="ECO:0000256" key="1">
    <source>
        <dbReference type="SAM" id="MobiDB-lite"/>
    </source>
</evidence>
<reference evidence="2 3" key="1">
    <citation type="submission" date="2024-05" db="EMBL/GenBank/DDBJ databases">
        <title>Genome sequencing and assembly of Indian major carp, Cirrhinus mrigala (Hamilton, 1822).</title>
        <authorList>
            <person name="Mohindra V."/>
            <person name="Chowdhury L.M."/>
            <person name="Lal K."/>
            <person name="Jena J.K."/>
        </authorList>
    </citation>
    <scope>NUCLEOTIDE SEQUENCE [LARGE SCALE GENOMIC DNA]</scope>
    <source>
        <strain evidence="2">CM1030</strain>
        <tissue evidence="2">Blood</tissue>
    </source>
</reference>
<name>A0ABD0QHZ0_CIRMR</name>
<dbReference type="Proteomes" id="UP001529510">
    <property type="component" value="Unassembled WGS sequence"/>
</dbReference>
<keyword evidence="3" id="KW-1185">Reference proteome</keyword>
<gene>
    <name evidence="2" type="ORF">M9458_017286</name>
</gene>
<dbReference type="AlphaFoldDB" id="A0ABD0QHZ0"/>
<feature type="compositionally biased region" description="Polar residues" evidence="1">
    <location>
        <begin position="38"/>
        <end position="54"/>
    </location>
</feature>
<accession>A0ABD0QHZ0</accession>
<feature type="region of interest" description="Disordered" evidence="1">
    <location>
        <begin position="1"/>
        <end position="66"/>
    </location>
</feature>
<sequence length="66" mass="6632">ETCSSVSGSPVKSSVLGNSSVGSSTATLSPVSEPLEPVQTQQPCSLKGSLSSDNIYGPTAHTAPRQ</sequence>
<proteinExistence type="predicted"/>
<comment type="caution">
    <text evidence="2">The sequence shown here is derived from an EMBL/GenBank/DDBJ whole genome shotgun (WGS) entry which is preliminary data.</text>
</comment>
<protein>
    <submittedName>
        <fullName evidence="2">Uncharacterized protein</fullName>
    </submittedName>
</protein>
<evidence type="ECO:0000313" key="2">
    <source>
        <dbReference type="EMBL" id="KAL0185616.1"/>
    </source>
</evidence>
<organism evidence="2 3">
    <name type="scientific">Cirrhinus mrigala</name>
    <name type="common">Mrigala</name>
    <dbReference type="NCBI Taxonomy" id="683832"/>
    <lineage>
        <taxon>Eukaryota</taxon>
        <taxon>Metazoa</taxon>
        <taxon>Chordata</taxon>
        <taxon>Craniata</taxon>
        <taxon>Vertebrata</taxon>
        <taxon>Euteleostomi</taxon>
        <taxon>Actinopterygii</taxon>
        <taxon>Neopterygii</taxon>
        <taxon>Teleostei</taxon>
        <taxon>Ostariophysi</taxon>
        <taxon>Cypriniformes</taxon>
        <taxon>Cyprinidae</taxon>
        <taxon>Labeoninae</taxon>
        <taxon>Labeonini</taxon>
        <taxon>Cirrhinus</taxon>
    </lineage>
</organism>